<sequence length="160" mass="18328" precursor="true">MIIIVEFLVIWLRWNFQLLTIAYLLTTGFSANATTCNLINKLTNRPLLMEVTQPYSADNPMAGVLYKMIFSANGKYDYHILNNGKQYHGKYRYRLVEPNIGVIDAQEEFEGQATHYTITLLCENEHSGVYFINKVKVLEGRELILAAIISINSVIDSTFR</sequence>
<dbReference type="AlphaFoldDB" id="A0A3B0LZD3"/>
<name>A0A3B0LZD3_9GAMM</name>
<reference evidence="1" key="1">
    <citation type="submission" date="2018-04" db="EMBL/GenBank/DDBJ databases">
        <authorList>
            <person name="Go L.Y."/>
            <person name="Mitchell J.A."/>
        </authorList>
    </citation>
    <scope>NUCLEOTIDE SEQUENCE</scope>
    <source>
        <strain evidence="1">ARTV</strain>
    </source>
</reference>
<proteinExistence type="predicted"/>
<accession>A0A3B0LZD3</accession>
<dbReference type="EMBL" id="UFQR01000006">
    <property type="protein sequence ID" value="SSW95742.1"/>
    <property type="molecule type" value="Genomic_DNA"/>
</dbReference>
<evidence type="ECO:0000313" key="1">
    <source>
        <dbReference type="EMBL" id="SSW95742.1"/>
    </source>
</evidence>
<gene>
    <name evidence="1" type="ORF">ARTV_1769</name>
</gene>
<organism evidence="1">
    <name type="scientific">Arsenophonus endosymbiont of Trialeurodes vaporariorum</name>
    <dbReference type="NCBI Taxonomy" id="235567"/>
    <lineage>
        <taxon>Bacteria</taxon>
        <taxon>Pseudomonadati</taxon>
        <taxon>Pseudomonadota</taxon>
        <taxon>Gammaproteobacteria</taxon>
        <taxon>Enterobacterales</taxon>
        <taxon>Morganellaceae</taxon>
        <taxon>Arsenophonus</taxon>
    </lineage>
</organism>
<protein>
    <submittedName>
        <fullName evidence="1">Uncharacterized protein</fullName>
    </submittedName>
</protein>